<dbReference type="GO" id="GO:0006526">
    <property type="term" value="P:L-arginine biosynthetic process"/>
    <property type="evidence" value="ECO:0007669"/>
    <property type="project" value="TreeGrafter"/>
</dbReference>
<keyword evidence="5" id="KW-0378">Hydrolase</keyword>
<dbReference type="InterPro" id="IPR050072">
    <property type="entry name" value="Peptidase_M20A"/>
</dbReference>
<keyword evidence="6" id="KW-0862">Zinc</keyword>
<dbReference type="SUPFAM" id="SSF55031">
    <property type="entry name" value="Bacterial exopeptidase dimerisation domain"/>
    <property type="match status" value="1"/>
</dbReference>
<keyword evidence="10" id="KW-1185">Reference proteome</keyword>
<dbReference type="InterPro" id="IPR010964">
    <property type="entry name" value="M20A_pepV-rel"/>
</dbReference>
<dbReference type="EMBL" id="LSCR01000001">
    <property type="protein sequence ID" value="KXB35702.1"/>
    <property type="molecule type" value="Genomic_DNA"/>
</dbReference>
<keyword evidence="7" id="KW-0224">Dipeptidase</keyword>
<reference evidence="10" key="1">
    <citation type="submission" date="2016-01" db="EMBL/GenBank/DDBJ databases">
        <authorList>
            <person name="Mitreva M."/>
            <person name="Pepin K.H."/>
            <person name="Mihindukulasuriya K.A."/>
            <person name="Fulton R."/>
            <person name="Fronick C."/>
            <person name="O'Laughlin M."/>
            <person name="Miner T."/>
            <person name="Herter B."/>
            <person name="Rosa B.A."/>
            <person name="Cordes M."/>
            <person name="Tomlinson C."/>
            <person name="Wollam A."/>
            <person name="Palsikar V.B."/>
            <person name="Mardis E.R."/>
            <person name="Wilson R.K."/>
        </authorList>
    </citation>
    <scope>NUCLEOTIDE SEQUENCE [LARGE SCALE GENOMIC DNA]</scope>
    <source>
        <strain evidence="10">DNF00019</strain>
    </source>
</reference>
<protein>
    <submittedName>
        <fullName evidence="9">Putative dipeptidase</fullName>
    </submittedName>
</protein>
<keyword evidence="3" id="KW-0645">Protease</keyword>
<proteinExistence type="inferred from homology"/>
<sequence length="469" mass="51017">MADEQLKQEIADYVDRVWEDVIVDIEKLVQIESVENLAEAAPGAPWGPEPKKGLVKALEIAEGMGLDAHDCEGYIGYADLKGETDDYLALIAHSDVVPVGAGWTVEPLRVTRKDGYLMGRGVLDDKGPLVLSFYTAKFFAEKGIKLPYTLRIIVGCNEETEMADVEWYNEHYPQPAFVFTPDAYFPICYGEKGGYTAVIRSADVAGGKIVNFDGGIADNAIPNLATATVRANAADLKPTDRIEVEDAGDGLVKLTAHGIEGHASKPAGTINAIGLLVDYLLDNDLCDEGEREFLELDRIVLSTTDGSSLGIDTADPYFDPLTCIGGTMRTVDKHFEQTIDARYPTSITSDEITERVGKLAAKYNATVECYIDLVPFVTDPESSPIQTLINTYNEATGKNAKPFTMGGGTYARHFERAASFGPNDPELKNPDWVGGEHSADEGVSEEQLKKSLGIYILAVSRLMQSDLRA</sequence>
<dbReference type="GO" id="GO:0008237">
    <property type="term" value="F:metallopeptidase activity"/>
    <property type="evidence" value="ECO:0007669"/>
    <property type="project" value="UniProtKB-KW"/>
</dbReference>
<dbReference type="Pfam" id="PF01546">
    <property type="entry name" value="Peptidase_M20"/>
    <property type="match status" value="1"/>
</dbReference>
<dbReference type="Gene3D" id="3.30.70.360">
    <property type="match status" value="2"/>
</dbReference>
<dbReference type="GO" id="GO:0008777">
    <property type="term" value="F:acetylornithine deacetylase activity"/>
    <property type="evidence" value="ECO:0007669"/>
    <property type="project" value="TreeGrafter"/>
</dbReference>
<evidence type="ECO:0000256" key="7">
    <source>
        <dbReference type="ARBA" id="ARBA00022997"/>
    </source>
</evidence>
<dbReference type="OrthoDB" id="7055905at2"/>
<keyword evidence="4" id="KW-0479">Metal-binding</keyword>
<dbReference type="InterPro" id="IPR002933">
    <property type="entry name" value="Peptidase_M20"/>
</dbReference>
<dbReference type="AlphaFoldDB" id="A0A133XXM4"/>
<evidence type="ECO:0000256" key="2">
    <source>
        <dbReference type="ARBA" id="ARBA00006247"/>
    </source>
</evidence>
<dbReference type="GO" id="GO:0016805">
    <property type="term" value="F:dipeptidase activity"/>
    <property type="evidence" value="ECO:0007669"/>
    <property type="project" value="UniProtKB-KW"/>
</dbReference>
<dbReference type="PATRIC" id="fig|1393034.3.peg.103"/>
<dbReference type="PANTHER" id="PTHR43808:SF31">
    <property type="entry name" value="N-ACETYL-L-CITRULLINE DEACETYLASE"/>
    <property type="match status" value="1"/>
</dbReference>
<evidence type="ECO:0000313" key="10">
    <source>
        <dbReference type="Proteomes" id="UP000070675"/>
    </source>
</evidence>
<dbReference type="RefSeq" id="WP_066304382.1">
    <property type="nucleotide sequence ID" value="NZ_KQ959483.1"/>
</dbReference>
<dbReference type="Gene3D" id="3.40.630.10">
    <property type="entry name" value="Zn peptidases"/>
    <property type="match status" value="1"/>
</dbReference>
<evidence type="ECO:0000256" key="8">
    <source>
        <dbReference type="ARBA" id="ARBA00023049"/>
    </source>
</evidence>
<comment type="cofactor">
    <cofactor evidence="1">
        <name>Zn(2+)</name>
        <dbReference type="ChEBI" id="CHEBI:29105"/>
    </cofactor>
</comment>
<evidence type="ECO:0000256" key="1">
    <source>
        <dbReference type="ARBA" id="ARBA00001947"/>
    </source>
</evidence>
<comment type="similarity">
    <text evidence="2">Belongs to the peptidase M20A family.</text>
</comment>
<dbReference type="GO" id="GO:0006508">
    <property type="term" value="P:proteolysis"/>
    <property type="evidence" value="ECO:0007669"/>
    <property type="project" value="UniProtKB-KW"/>
</dbReference>
<evidence type="ECO:0000256" key="5">
    <source>
        <dbReference type="ARBA" id="ARBA00022801"/>
    </source>
</evidence>
<comment type="caution">
    <text evidence="9">The sequence shown here is derived from an EMBL/GenBank/DDBJ whole genome shotgun (WGS) entry which is preliminary data.</text>
</comment>
<dbReference type="Proteomes" id="UP000070675">
    <property type="component" value="Unassembled WGS sequence"/>
</dbReference>
<evidence type="ECO:0000313" key="9">
    <source>
        <dbReference type="EMBL" id="KXB35702.1"/>
    </source>
</evidence>
<evidence type="ECO:0000256" key="3">
    <source>
        <dbReference type="ARBA" id="ARBA00022670"/>
    </source>
</evidence>
<dbReference type="InterPro" id="IPR036264">
    <property type="entry name" value="Bact_exopeptidase_dim_dom"/>
</dbReference>
<dbReference type="GO" id="GO:0008270">
    <property type="term" value="F:zinc ion binding"/>
    <property type="evidence" value="ECO:0007669"/>
    <property type="project" value="InterPro"/>
</dbReference>
<organism evidence="9 10">
    <name type="scientific">Atopobium deltae</name>
    <dbReference type="NCBI Taxonomy" id="1393034"/>
    <lineage>
        <taxon>Bacteria</taxon>
        <taxon>Bacillati</taxon>
        <taxon>Actinomycetota</taxon>
        <taxon>Coriobacteriia</taxon>
        <taxon>Coriobacteriales</taxon>
        <taxon>Atopobiaceae</taxon>
        <taxon>Atopobium</taxon>
    </lineage>
</organism>
<dbReference type="PROSITE" id="PS00758">
    <property type="entry name" value="ARGE_DAPE_CPG2_1"/>
    <property type="match status" value="1"/>
</dbReference>
<gene>
    <name evidence="9" type="ORF">HMPREF3192_00108</name>
</gene>
<dbReference type="PANTHER" id="PTHR43808">
    <property type="entry name" value="ACETYLORNITHINE DEACETYLASE"/>
    <property type="match status" value="1"/>
</dbReference>
<dbReference type="STRING" id="1393034.HMPREF3192_00108"/>
<dbReference type="InterPro" id="IPR001261">
    <property type="entry name" value="ArgE/DapE_CS"/>
</dbReference>
<name>A0A133XXM4_9ACTN</name>
<accession>A0A133XXM4</accession>
<dbReference type="SUPFAM" id="SSF53187">
    <property type="entry name" value="Zn-dependent exopeptidases"/>
    <property type="match status" value="1"/>
</dbReference>
<evidence type="ECO:0000256" key="4">
    <source>
        <dbReference type="ARBA" id="ARBA00022723"/>
    </source>
</evidence>
<evidence type="ECO:0000256" key="6">
    <source>
        <dbReference type="ARBA" id="ARBA00022833"/>
    </source>
</evidence>
<dbReference type="NCBIfam" id="TIGR01887">
    <property type="entry name" value="dipeptidaselike"/>
    <property type="match status" value="1"/>
</dbReference>
<keyword evidence="8" id="KW-0482">Metalloprotease</keyword>